<keyword evidence="3 6" id="KW-0378">Hydrolase</keyword>
<dbReference type="GO" id="GO:0006508">
    <property type="term" value="P:proteolysis"/>
    <property type="evidence" value="ECO:0007669"/>
    <property type="project" value="UniProtKB-KW"/>
</dbReference>
<dbReference type="PROSITE" id="PS00136">
    <property type="entry name" value="SUBTILASE_ASP"/>
    <property type="match status" value="1"/>
</dbReference>
<accession>V7I5J2</accession>
<dbReference type="InterPro" id="IPR023827">
    <property type="entry name" value="Peptidase_S8_Asp-AS"/>
</dbReference>
<reference evidence="11 12" key="1">
    <citation type="journal article" date="2014" name="Genome Announc.">
        <title>Genome Sequence of Youngiibacter fragilis, the Type Strain of the Genus Youngiibacter.</title>
        <authorList>
            <person name="Wawrik C.B."/>
            <person name="Callaghan A.V."/>
            <person name="Stamps B.W."/>
            <person name="Wawrik B."/>
        </authorList>
    </citation>
    <scope>NUCLEOTIDE SEQUENCE [LARGE SCALE GENOMIC DNA]</scope>
    <source>
        <strain evidence="11 12">232.1</strain>
    </source>
</reference>
<feature type="domain" description="Peptidase S8/S53" evidence="9">
    <location>
        <begin position="162"/>
        <end position="421"/>
    </location>
</feature>
<dbReference type="InterPro" id="IPR022398">
    <property type="entry name" value="Peptidase_S8_His-AS"/>
</dbReference>
<dbReference type="InterPro" id="IPR051048">
    <property type="entry name" value="Peptidase_S8/S53_subtilisin"/>
</dbReference>
<comment type="caution">
    <text evidence="11">The sequence shown here is derived from an EMBL/GenBank/DDBJ whole genome shotgun (WGS) entry which is preliminary data.</text>
</comment>
<comment type="similarity">
    <text evidence="1 6 7">Belongs to the peptidase S8 family.</text>
</comment>
<keyword evidence="2 6" id="KW-0645">Protease</keyword>
<evidence type="ECO:0000256" key="2">
    <source>
        <dbReference type="ARBA" id="ARBA00022670"/>
    </source>
</evidence>
<dbReference type="Proteomes" id="UP000017747">
    <property type="component" value="Unassembled WGS sequence"/>
</dbReference>
<dbReference type="Gene3D" id="3.40.50.200">
    <property type="entry name" value="Peptidase S8/S53 domain"/>
    <property type="match status" value="1"/>
</dbReference>
<dbReference type="OrthoDB" id="9762689at2"/>
<dbReference type="Pfam" id="PF00082">
    <property type="entry name" value="Peptidase_S8"/>
    <property type="match status" value="1"/>
</dbReference>
<name>V7I5J2_9CLOT</name>
<feature type="chain" id="PRO_5004760869" evidence="8">
    <location>
        <begin position="27"/>
        <end position="451"/>
    </location>
</feature>
<dbReference type="GO" id="GO:0004252">
    <property type="term" value="F:serine-type endopeptidase activity"/>
    <property type="evidence" value="ECO:0007669"/>
    <property type="project" value="UniProtKB-UniRule"/>
</dbReference>
<dbReference type="PANTHER" id="PTHR43399:SF4">
    <property type="entry name" value="CELL WALL-ASSOCIATED PROTEASE"/>
    <property type="match status" value="1"/>
</dbReference>
<dbReference type="PRINTS" id="PR00723">
    <property type="entry name" value="SUBTILISIN"/>
</dbReference>
<evidence type="ECO:0000313" key="11">
    <source>
        <dbReference type="EMBL" id="ETA81118.1"/>
    </source>
</evidence>
<proteinExistence type="inferred from homology"/>
<organism evidence="11 12">
    <name type="scientific">Youngiibacter fragilis 232.1</name>
    <dbReference type="NCBI Taxonomy" id="994573"/>
    <lineage>
        <taxon>Bacteria</taxon>
        <taxon>Bacillati</taxon>
        <taxon>Bacillota</taxon>
        <taxon>Clostridia</taxon>
        <taxon>Eubacteriales</taxon>
        <taxon>Clostridiaceae</taxon>
        <taxon>Youngiibacter</taxon>
    </lineage>
</organism>
<keyword evidence="8" id="KW-0732">Signal</keyword>
<dbReference type="STRING" id="994573.T472_0208610"/>
<protein>
    <submittedName>
        <fullName evidence="11">Peptidase S8</fullName>
    </submittedName>
</protein>
<dbReference type="PROSITE" id="PS51892">
    <property type="entry name" value="SUBTILASE"/>
    <property type="match status" value="1"/>
</dbReference>
<evidence type="ECO:0000256" key="1">
    <source>
        <dbReference type="ARBA" id="ARBA00011073"/>
    </source>
</evidence>
<feature type="signal peptide" evidence="8">
    <location>
        <begin position="1"/>
        <end position="26"/>
    </location>
</feature>
<dbReference type="InterPro" id="IPR054399">
    <property type="entry name" value="Fervidolysin-like_N_prodom"/>
</dbReference>
<dbReference type="PROSITE" id="PS00138">
    <property type="entry name" value="SUBTILASE_SER"/>
    <property type="match status" value="1"/>
</dbReference>
<dbReference type="Pfam" id="PF22148">
    <property type="entry name" value="Fervidolysin_NPro-like"/>
    <property type="match status" value="1"/>
</dbReference>
<dbReference type="RefSeq" id="WP_023388309.1">
    <property type="nucleotide sequence ID" value="NZ_AXUN02000164.1"/>
</dbReference>
<dbReference type="InterPro" id="IPR015500">
    <property type="entry name" value="Peptidase_S8_subtilisin-rel"/>
</dbReference>
<evidence type="ECO:0000259" key="10">
    <source>
        <dbReference type="Pfam" id="PF22148"/>
    </source>
</evidence>
<dbReference type="eggNOG" id="COG1404">
    <property type="taxonomic scope" value="Bacteria"/>
</dbReference>
<dbReference type="PROSITE" id="PS00137">
    <property type="entry name" value="SUBTILASE_HIS"/>
    <property type="match status" value="1"/>
</dbReference>
<dbReference type="CDD" id="cd07473">
    <property type="entry name" value="Peptidases_S8_Subtilisin_like"/>
    <property type="match status" value="1"/>
</dbReference>
<feature type="active site" description="Charge relay system" evidence="5 6">
    <location>
        <position position="229"/>
    </location>
</feature>
<dbReference type="InterPro" id="IPR023828">
    <property type="entry name" value="Peptidase_S8_Ser-AS"/>
</dbReference>
<evidence type="ECO:0000313" key="12">
    <source>
        <dbReference type="Proteomes" id="UP000017747"/>
    </source>
</evidence>
<feature type="domain" description="Fervidolysin-like N-terminal prodomain" evidence="10">
    <location>
        <begin position="38"/>
        <end position="109"/>
    </location>
</feature>
<evidence type="ECO:0000259" key="9">
    <source>
        <dbReference type="Pfam" id="PF00082"/>
    </source>
</evidence>
<dbReference type="InterPro" id="IPR034204">
    <property type="entry name" value="PfSUB1-like_cat_dom"/>
</dbReference>
<dbReference type="InterPro" id="IPR036852">
    <property type="entry name" value="Peptidase_S8/S53_dom_sf"/>
</dbReference>
<dbReference type="PANTHER" id="PTHR43399">
    <property type="entry name" value="SUBTILISIN-RELATED"/>
    <property type="match status" value="1"/>
</dbReference>
<sequence length="451" mass="47814">MKRTARLVSLLVVTALLASSATMVFAKDLKLIEGDVSTRPDYVEGELIIRYSGKSTIFDKVKVREKNSLEKIRDLPSNMELVRLPAGLSTSKAREKLAFEQNVMSVQPNFLYYPDAAITNDPYAGIEWGLDNQGQKILGIAGTPDIDIDAPEAWRLMPASADEVVVAVIDTGVDIDHPDLQGSIWMNEAEVNGLKNFDDDGNGYIDDFNGWNFFHRNNDVFTNAKADGHGTHVSGTIAAQTNNGIGVAGVAQNVKIMVLKFIGINGGSTADAILAVKYAKDNGADIANNSWGGGGYDQALKDAIEDFGKPFIAAAGNESLDNDLKAHYPSSYDCSNIISVASVDNTGLMSDFSNYGITSVDVAAPGGYIASTYPGSSYAWMSGTSMAAPHVSGIAALMLGAKTGLTASQVKEIILKSATANRLTSLEGKILTGGLANAEAAVKLAMKAKVK</sequence>
<feature type="active site" description="Charge relay system" evidence="5 6">
    <location>
        <position position="170"/>
    </location>
</feature>
<evidence type="ECO:0000256" key="7">
    <source>
        <dbReference type="RuleBase" id="RU003355"/>
    </source>
</evidence>
<evidence type="ECO:0000256" key="8">
    <source>
        <dbReference type="SAM" id="SignalP"/>
    </source>
</evidence>
<keyword evidence="12" id="KW-1185">Reference proteome</keyword>
<dbReference type="EMBL" id="AXUN02000164">
    <property type="protein sequence ID" value="ETA81118.1"/>
    <property type="molecule type" value="Genomic_DNA"/>
</dbReference>
<evidence type="ECO:0000256" key="4">
    <source>
        <dbReference type="ARBA" id="ARBA00022825"/>
    </source>
</evidence>
<dbReference type="InterPro" id="IPR000209">
    <property type="entry name" value="Peptidase_S8/S53_dom"/>
</dbReference>
<evidence type="ECO:0000256" key="3">
    <source>
        <dbReference type="ARBA" id="ARBA00022801"/>
    </source>
</evidence>
<evidence type="ECO:0000256" key="5">
    <source>
        <dbReference type="PIRSR" id="PIRSR615500-1"/>
    </source>
</evidence>
<dbReference type="SUPFAM" id="SSF52743">
    <property type="entry name" value="Subtilisin-like"/>
    <property type="match status" value="1"/>
</dbReference>
<evidence type="ECO:0000256" key="6">
    <source>
        <dbReference type="PROSITE-ProRule" id="PRU01240"/>
    </source>
</evidence>
<gene>
    <name evidence="11" type="ORF">T472_0208610</name>
</gene>
<feature type="active site" description="Charge relay system" evidence="5 6">
    <location>
        <position position="385"/>
    </location>
</feature>
<dbReference type="AlphaFoldDB" id="V7I5J2"/>
<keyword evidence="4 6" id="KW-0720">Serine protease</keyword>